<proteinExistence type="predicted"/>
<dbReference type="Proteomes" id="UP000006683">
    <property type="component" value="Chromosome"/>
</dbReference>
<protein>
    <submittedName>
        <fullName evidence="2">Metallophosphoesterase</fullName>
    </submittedName>
</protein>
<dbReference type="InterPro" id="IPR004843">
    <property type="entry name" value="Calcineurin-like_PHP"/>
</dbReference>
<dbReference type="PANTHER" id="PTHR37844:SF2">
    <property type="entry name" value="SER_THR PROTEIN PHOSPHATASE SUPERFAMILY (AFU_ORTHOLOGUE AFUA_1G14840)"/>
    <property type="match status" value="1"/>
</dbReference>
<dbReference type="OrthoDB" id="356681at2"/>
<name>E1SQD3_FERBD</name>
<evidence type="ECO:0000259" key="1">
    <source>
        <dbReference type="Pfam" id="PF00149"/>
    </source>
</evidence>
<organism evidence="2 3">
    <name type="scientific">Ferrimonas balearica (strain DSM 9799 / CCM 4581 / KCTC 23876 / PAT)</name>
    <dbReference type="NCBI Taxonomy" id="550540"/>
    <lineage>
        <taxon>Bacteria</taxon>
        <taxon>Pseudomonadati</taxon>
        <taxon>Pseudomonadota</taxon>
        <taxon>Gammaproteobacteria</taxon>
        <taxon>Alteromonadales</taxon>
        <taxon>Ferrimonadaceae</taxon>
        <taxon>Ferrimonas</taxon>
    </lineage>
</organism>
<gene>
    <name evidence="2" type="ordered locus">Fbal_3709</name>
</gene>
<dbReference type="eggNOG" id="COG1409">
    <property type="taxonomic scope" value="Bacteria"/>
</dbReference>
<sequence length="265" mass="30348">MRVHIMSDLHLEHFNKPSDWIPPIVEADALVLAGDIGVLDEPYIDWLSSVSKRYSAVIMVLGNHEYYQDGLTVQTAHSAWLNAIERLGNAYCLQDESVIIDNVRFVGTTLWTDYSVHGEESRGVGMRLAEQKMNDHRRISMSDSMGQRRFFPDDALSLHLSSRKYIEKTLTTTHSGPTVVVTHHAPHPVCIHPRYQNDLLTVAYASDLDELIKQHRPELWIHGHLHNCVDRDVHGTRIVCNPRGYPLDMWTPQNQWFKPDLVISV</sequence>
<dbReference type="Gene3D" id="3.60.21.10">
    <property type="match status" value="1"/>
</dbReference>
<dbReference type="GeneID" id="67184099"/>
<dbReference type="PANTHER" id="PTHR37844">
    <property type="entry name" value="SER/THR PROTEIN PHOSPHATASE SUPERFAMILY (AFU_ORTHOLOGUE AFUA_1G14840)"/>
    <property type="match status" value="1"/>
</dbReference>
<feature type="domain" description="Calcineurin-like phosphoesterase" evidence="1">
    <location>
        <begin position="1"/>
        <end position="227"/>
    </location>
</feature>
<dbReference type="HOGENOM" id="CLU_060372_3_0_6"/>
<dbReference type="GO" id="GO:0016787">
    <property type="term" value="F:hydrolase activity"/>
    <property type="evidence" value="ECO:0007669"/>
    <property type="project" value="InterPro"/>
</dbReference>
<dbReference type="EMBL" id="CP002209">
    <property type="protein sequence ID" value="ADN77904.1"/>
    <property type="molecule type" value="Genomic_DNA"/>
</dbReference>
<reference evidence="2 3" key="1">
    <citation type="journal article" date="2010" name="Stand. Genomic Sci.">
        <title>Complete genome sequence of Ferrimonas balearica type strain (PAT).</title>
        <authorList>
            <person name="Nolan M."/>
            <person name="Sikorski J."/>
            <person name="Davenport K."/>
            <person name="Lucas S."/>
            <person name="Glavina Del Rio T."/>
            <person name="Tice H."/>
            <person name="Cheng J."/>
            <person name="Goodwin L."/>
            <person name="Pitluck S."/>
            <person name="Liolios K."/>
            <person name="Ivanova N."/>
            <person name="Mavromatis K."/>
            <person name="Ovchinnikova G."/>
            <person name="Pati A."/>
            <person name="Chen A."/>
            <person name="Palaniappan K."/>
            <person name="Land M."/>
            <person name="Hauser L."/>
            <person name="Chang Y."/>
            <person name="Jeffries C."/>
            <person name="Tapia R."/>
            <person name="Brettin T."/>
            <person name="Detter J."/>
            <person name="Han C."/>
            <person name="Yasawong M."/>
            <person name="Rohde M."/>
            <person name="Tindall B."/>
            <person name="Goker M."/>
            <person name="Woyke T."/>
            <person name="Bristow J."/>
            <person name="Eisen J."/>
            <person name="Markowitz V."/>
            <person name="Hugenholtz P."/>
            <person name="Kyrpides N."/>
            <person name="Klenk H."/>
            <person name="Lapidus A."/>
        </authorList>
    </citation>
    <scope>NUCLEOTIDE SEQUENCE [LARGE SCALE GENOMIC DNA]</scope>
    <source>
        <strain evidence="3">DSM 9799 / CCM 4581 / KCTC 23876 / PAT</strain>
    </source>
</reference>
<dbReference type="STRING" id="550540.Fbal_3709"/>
<keyword evidence="3" id="KW-1185">Reference proteome</keyword>
<dbReference type="RefSeq" id="WP_013347209.1">
    <property type="nucleotide sequence ID" value="NC_014541.1"/>
</dbReference>
<dbReference type="Pfam" id="PF00149">
    <property type="entry name" value="Metallophos"/>
    <property type="match status" value="1"/>
</dbReference>
<dbReference type="AlphaFoldDB" id="E1SQD3"/>
<dbReference type="KEGG" id="fbl:Fbal_3709"/>
<dbReference type="InterPro" id="IPR029052">
    <property type="entry name" value="Metallo-depent_PP-like"/>
</dbReference>
<evidence type="ECO:0000313" key="2">
    <source>
        <dbReference type="EMBL" id="ADN77904.1"/>
    </source>
</evidence>
<accession>E1SQD3</accession>
<evidence type="ECO:0000313" key="3">
    <source>
        <dbReference type="Proteomes" id="UP000006683"/>
    </source>
</evidence>
<dbReference type="SUPFAM" id="SSF56300">
    <property type="entry name" value="Metallo-dependent phosphatases"/>
    <property type="match status" value="1"/>
</dbReference>